<keyword evidence="1" id="KW-0732">Signal</keyword>
<reference evidence="2" key="2">
    <citation type="submission" date="2019-06" db="EMBL/GenBank/DDBJ databases">
        <title>Genomics analysis of Aphanomyces spp. identifies a new class of oomycete effector associated with host adaptation.</title>
        <authorList>
            <person name="Gaulin E."/>
        </authorList>
    </citation>
    <scope>NUCLEOTIDE SEQUENCE</scope>
    <source>
        <strain evidence="2">CBS 578.67</strain>
    </source>
</reference>
<dbReference type="InterPro" id="IPR032675">
    <property type="entry name" value="LRR_dom_sf"/>
</dbReference>
<feature type="signal peptide" evidence="1">
    <location>
        <begin position="1"/>
        <end position="30"/>
    </location>
</feature>
<dbReference type="EMBL" id="CAADRA010007005">
    <property type="protein sequence ID" value="VFT98224.1"/>
    <property type="molecule type" value="Genomic_DNA"/>
</dbReference>
<reference evidence="3 4" key="1">
    <citation type="submission" date="2019-03" db="EMBL/GenBank/DDBJ databases">
        <authorList>
            <person name="Gaulin E."/>
            <person name="Dumas B."/>
        </authorList>
    </citation>
    <scope>NUCLEOTIDE SEQUENCE [LARGE SCALE GENOMIC DNA]</scope>
    <source>
        <strain evidence="3">CBS 568.67</strain>
    </source>
</reference>
<evidence type="ECO:0000313" key="4">
    <source>
        <dbReference type="Proteomes" id="UP000332933"/>
    </source>
</evidence>
<sequence>MNLHTPRQRIFAGMLHLPLVLLPKIALCIADARTFFDFLQAMGTADVRGPLEALWQLGLDFNRTDLWPKLVLTEEIMRRAESRGWVEAIMLFYATVAVACTDDLAWLRRHLTPQTMVEWATDIPSWTEHFYDEPHLAAWITQWAGLPLVTISDHQHRNLSEFSDFFPAYVYPEIAQYVRAVLPHCQHLMHVQLAGYTHASSIFELAATSTNLVVLKVSFATYFEPFHQHTRVIVAPEDADGMLSWLQATAVEAFYLDCWEFATTVPDAVQDAVYNAMMTCPTLRQLALSNCNLHGRLVLPMQSLSSSMLELKLHSCRLAPSDLHALAAALPQSSLHRLHLCNIDYDDRTWTDAYVCAFECLVSAVVHSSVTILALEKCQRHWRKSQWYRLVPCLRDARLVSLSLAHNYMSNQDYADIVHLVHSHATLRHLNVAFTKMKIELHWVAALLADATTVHVAQAIQVDVADRNRCYSCPPPTAIAIARWEATLLSCTARQRVRLETLDVRCTMPSRLDKSMTQLRTLAHRCGTQLMI</sequence>
<evidence type="ECO:0000256" key="1">
    <source>
        <dbReference type="SAM" id="SignalP"/>
    </source>
</evidence>
<protein>
    <submittedName>
        <fullName evidence="3">Aste57867_21554 protein</fullName>
    </submittedName>
</protein>
<name>A0A485LHT1_9STRA</name>
<organism evidence="3 4">
    <name type="scientific">Aphanomyces stellatus</name>
    <dbReference type="NCBI Taxonomy" id="120398"/>
    <lineage>
        <taxon>Eukaryota</taxon>
        <taxon>Sar</taxon>
        <taxon>Stramenopiles</taxon>
        <taxon>Oomycota</taxon>
        <taxon>Saprolegniomycetes</taxon>
        <taxon>Saprolegniales</taxon>
        <taxon>Verrucalvaceae</taxon>
        <taxon>Aphanomyces</taxon>
    </lineage>
</organism>
<dbReference type="EMBL" id="VJMH01006979">
    <property type="protein sequence ID" value="KAF0686712.1"/>
    <property type="molecule type" value="Genomic_DNA"/>
</dbReference>
<keyword evidence="4" id="KW-1185">Reference proteome</keyword>
<evidence type="ECO:0000313" key="2">
    <source>
        <dbReference type="EMBL" id="KAF0686712.1"/>
    </source>
</evidence>
<dbReference type="SUPFAM" id="SSF52047">
    <property type="entry name" value="RNI-like"/>
    <property type="match status" value="1"/>
</dbReference>
<gene>
    <name evidence="3" type="primary">Aste57867_21554</name>
    <name evidence="2" type="ORF">As57867_021485</name>
    <name evidence="3" type="ORF">ASTE57867_21554</name>
</gene>
<accession>A0A485LHT1</accession>
<dbReference type="Gene3D" id="3.80.10.10">
    <property type="entry name" value="Ribonuclease Inhibitor"/>
    <property type="match status" value="1"/>
</dbReference>
<evidence type="ECO:0000313" key="3">
    <source>
        <dbReference type="EMBL" id="VFT98224.1"/>
    </source>
</evidence>
<dbReference type="OrthoDB" id="341587at2759"/>
<feature type="chain" id="PRO_5036355615" evidence="1">
    <location>
        <begin position="31"/>
        <end position="532"/>
    </location>
</feature>
<dbReference type="Proteomes" id="UP000332933">
    <property type="component" value="Unassembled WGS sequence"/>
</dbReference>
<dbReference type="AlphaFoldDB" id="A0A485LHT1"/>
<proteinExistence type="predicted"/>